<keyword evidence="3 5" id="KW-1133">Transmembrane helix</keyword>
<dbReference type="Proteomes" id="UP001065265">
    <property type="component" value="Chromosome"/>
</dbReference>
<protein>
    <submittedName>
        <fullName evidence="6">EI24 domain-containing protein</fullName>
    </submittedName>
</protein>
<comment type="subcellular location">
    <subcellularLocation>
        <location evidence="1">Membrane</location>
        <topology evidence="1">Multi-pass membrane protein</topology>
    </subcellularLocation>
</comment>
<keyword evidence="2 5" id="KW-0812">Transmembrane</keyword>
<evidence type="ECO:0000256" key="5">
    <source>
        <dbReference type="SAM" id="Phobius"/>
    </source>
</evidence>
<name>A0ABY5SZZ3_9SPHN</name>
<evidence type="ECO:0000256" key="2">
    <source>
        <dbReference type="ARBA" id="ARBA00022692"/>
    </source>
</evidence>
<feature type="transmembrane region" description="Helical" evidence="5">
    <location>
        <begin position="63"/>
        <end position="90"/>
    </location>
</feature>
<accession>A0ABY5SZZ3</accession>
<feature type="transmembrane region" description="Helical" evidence="5">
    <location>
        <begin position="129"/>
        <end position="156"/>
    </location>
</feature>
<organism evidence="6 7">
    <name type="scientific">Qipengyuania spongiae</name>
    <dbReference type="NCBI Taxonomy" id="2909673"/>
    <lineage>
        <taxon>Bacteria</taxon>
        <taxon>Pseudomonadati</taxon>
        <taxon>Pseudomonadota</taxon>
        <taxon>Alphaproteobacteria</taxon>
        <taxon>Sphingomonadales</taxon>
        <taxon>Erythrobacteraceae</taxon>
        <taxon>Qipengyuania</taxon>
    </lineage>
</organism>
<dbReference type="Pfam" id="PF07264">
    <property type="entry name" value="EI24"/>
    <property type="match status" value="1"/>
</dbReference>
<evidence type="ECO:0000313" key="7">
    <source>
        <dbReference type="Proteomes" id="UP001065265"/>
    </source>
</evidence>
<dbReference type="InterPro" id="IPR059112">
    <property type="entry name" value="CysZ/EI24"/>
</dbReference>
<proteinExistence type="predicted"/>
<dbReference type="RefSeq" id="WP_265559678.1">
    <property type="nucleotide sequence ID" value="NZ_CP092471.1"/>
</dbReference>
<keyword evidence="7" id="KW-1185">Reference proteome</keyword>
<evidence type="ECO:0000256" key="4">
    <source>
        <dbReference type="ARBA" id="ARBA00023136"/>
    </source>
</evidence>
<reference evidence="6" key="1">
    <citation type="submission" date="2022-02" db="EMBL/GenBank/DDBJ databases">
        <title>Qipengyuania spongiae sp. nov., isolated from marine sponge.</title>
        <authorList>
            <person name="Li Z."/>
            <person name="Zhang M."/>
        </authorList>
    </citation>
    <scope>NUCLEOTIDE SEQUENCE</scope>
    <source>
        <strain evidence="6">PHS-Z21</strain>
    </source>
</reference>
<feature type="transmembrane region" description="Helical" evidence="5">
    <location>
        <begin position="23"/>
        <end position="43"/>
    </location>
</feature>
<feature type="transmembrane region" description="Helical" evidence="5">
    <location>
        <begin position="189"/>
        <end position="216"/>
    </location>
</feature>
<sequence length="229" mass="24431">MTSLARALALSIGQLRDPAIRRVLFKTLGLTLALFAALGWAASFGFQAALEWAGLADGSGWGALLAVIFALTAGWLLFRLVALAVLQFFAEDVVRAVEERHYPDEAALARTIPFAESLRHSTGATTRALLANAAALPVAGLLTPTGIGAPLVFWLVNAVLLGRELQDMVWLRYRTEATARAPLARPTRFLLGGAIAALLAVPFVNFLAPVLGAAAATHLVHRRMRSETL</sequence>
<evidence type="ECO:0000256" key="3">
    <source>
        <dbReference type="ARBA" id="ARBA00022989"/>
    </source>
</evidence>
<dbReference type="EMBL" id="CP092471">
    <property type="protein sequence ID" value="UVI39895.1"/>
    <property type="molecule type" value="Genomic_DNA"/>
</dbReference>
<gene>
    <name evidence="6" type="ORF">L1F33_02740</name>
</gene>
<keyword evidence="4 5" id="KW-0472">Membrane</keyword>
<evidence type="ECO:0000313" key="6">
    <source>
        <dbReference type="EMBL" id="UVI39895.1"/>
    </source>
</evidence>
<evidence type="ECO:0000256" key="1">
    <source>
        <dbReference type="ARBA" id="ARBA00004141"/>
    </source>
</evidence>